<feature type="region of interest" description="Disordered" evidence="2">
    <location>
        <begin position="798"/>
        <end position="822"/>
    </location>
</feature>
<reference evidence="4 5" key="1">
    <citation type="submission" date="2010-05" db="EMBL/GenBank/DDBJ databases">
        <title>The Genome Sequence of Thecamonas trahens ATCC 50062.</title>
        <authorList>
            <consortium name="The Broad Institute Genome Sequencing Platform"/>
            <person name="Russ C."/>
            <person name="Cuomo C."/>
            <person name="Shea T."/>
            <person name="Young S.K."/>
            <person name="Zeng Q."/>
            <person name="Koehrsen M."/>
            <person name="Haas B."/>
            <person name="Borodovsky M."/>
            <person name="Guigo R."/>
            <person name="Alvarado L."/>
            <person name="Berlin A."/>
            <person name="Bochicchio J."/>
            <person name="Borenstein D."/>
            <person name="Chapman S."/>
            <person name="Chen Z."/>
            <person name="Freedman E."/>
            <person name="Gellesch M."/>
            <person name="Goldberg J."/>
            <person name="Griggs A."/>
            <person name="Gujja S."/>
            <person name="Heilman E."/>
            <person name="Heiman D."/>
            <person name="Hepburn T."/>
            <person name="Howarth C."/>
            <person name="Jen D."/>
            <person name="Larson L."/>
            <person name="Mehta T."/>
            <person name="Park D."/>
            <person name="Pearson M."/>
            <person name="Roberts A."/>
            <person name="Saif S."/>
            <person name="Shenoy N."/>
            <person name="Sisk P."/>
            <person name="Stolte C."/>
            <person name="Sykes S."/>
            <person name="Thomson T."/>
            <person name="Walk T."/>
            <person name="White J."/>
            <person name="Yandava C."/>
            <person name="Burger G."/>
            <person name="Gray M.W."/>
            <person name="Holland P.W.H."/>
            <person name="King N."/>
            <person name="Lang F.B.F."/>
            <person name="Roger A.J."/>
            <person name="Ruiz-Trillo I."/>
            <person name="Lander E."/>
            <person name="Nusbaum C."/>
        </authorList>
    </citation>
    <scope>NUCLEOTIDE SEQUENCE [LARGE SCALE GENOMIC DNA]</scope>
    <source>
        <strain evidence="4 5">ATCC 50062</strain>
    </source>
</reference>
<accession>A0A0L0DPD4</accession>
<dbReference type="OrthoDB" id="10055444at2759"/>
<dbReference type="OMA" id="DRKVAWY"/>
<feature type="compositionally biased region" description="Pro residues" evidence="2">
    <location>
        <begin position="730"/>
        <end position="742"/>
    </location>
</feature>
<sequence>MRINLTGAAARELQARGWRQRFDAEQVVSAASAGAECVILADIDGDGDLDMVVAAAGDNTVAWFANTDGGGTYGPAQIVTTTASGVQMVVAEDIDGDGDLDLAVASNGDHTLAWFANTNGSGDFGPAQIVTSTASGASVVAAADMDGDGDVDLIVGALDEGAASWFPNTDGAGTFGLGNVIATSVNLPRTVTPVDIDDDGDIDIVIGSGSTFSAKALSWYSNDGTGSFSSARTVRSVSATPTAVTAADIDGDGDWDLAVGLVETGETVWYRNLDGAGAFAAARTISTTANYVTDIVAVDMDGDGDLDIATASKNDNTVAWRENTDGFGSFGPEILVTASASGAASVAAGDIDGNGAIDFAVASATANTVGWFRNAMYWHMYARTPVVVTSAAPGAASVAAGDFNGDGAVDLASISSNDRKVAWYAGDGSGSFGAQTVIDTNGGGAEQVIAVDVDGDGDSDVVAISTGGGYARWYANTDSAGTFGPALDIATTDVPYGAAVADLDGDADVDLAIVFRGHLAWLANTDGAGNFGTAVTISTFLLSGSAVIAADIDGDGDSDLVTTSQLDRKVAWYENTNGAGAFGVQNVITSSAYGACSVVAADIDGDGDLDLASTSQFDDKVAWYDNTDGAGAFGPLTLISSLASAPVAVVALDADSDGDVDLAVVSAIDNYVRLFQNNGDGSSFAIVPITSAASEPEGLAAVDIDADGDSDLVVANSGATTVTYFANIGPAPPPSPPSPPAGPGGNATASAAGTVRGSSSASDDDTMLIIGASAGAAVVACCLAAVVAVVVVRRRRGGQKADGGEVGSELGRGGSEVALSQI</sequence>
<gene>
    <name evidence="4" type="ORF">AMSG_09948</name>
</gene>
<name>A0A0L0DPD4_THETB</name>
<keyword evidence="3" id="KW-0472">Membrane</keyword>
<evidence type="ECO:0000256" key="3">
    <source>
        <dbReference type="SAM" id="Phobius"/>
    </source>
</evidence>
<dbReference type="RefSeq" id="XP_013753982.1">
    <property type="nucleotide sequence ID" value="XM_013898528.1"/>
</dbReference>
<dbReference type="PANTHER" id="PTHR44103">
    <property type="entry name" value="PROPROTEIN CONVERTASE P"/>
    <property type="match status" value="1"/>
</dbReference>
<organism evidence="4 5">
    <name type="scientific">Thecamonas trahens ATCC 50062</name>
    <dbReference type="NCBI Taxonomy" id="461836"/>
    <lineage>
        <taxon>Eukaryota</taxon>
        <taxon>Apusozoa</taxon>
        <taxon>Apusomonadida</taxon>
        <taxon>Apusomonadidae</taxon>
        <taxon>Thecamonas</taxon>
    </lineage>
</organism>
<dbReference type="eggNOG" id="ENOG502SY53">
    <property type="taxonomic scope" value="Eukaryota"/>
</dbReference>
<keyword evidence="3" id="KW-1133">Transmembrane helix</keyword>
<dbReference type="SUPFAM" id="SSF69318">
    <property type="entry name" value="Integrin alpha N-terminal domain"/>
    <property type="match status" value="3"/>
</dbReference>
<evidence type="ECO:0000256" key="2">
    <source>
        <dbReference type="SAM" id="MobiDB-lite"/>
    </source>
</evidence>
<dbReference type="Pfam" id="PF13517">
    <property type="entry name" value="FG-GAP_3"/>
    <property type="match status" value="6"/>
</dbReference>
<dbReference type="InterPro" id="IPR013517">
    <property type="entry name" value="FG-GAP"/>
</dbReference>
<dbReference type="EMBL" id="GL349486">
    <property type="protein sequence ID" value="KNC54164.1"/>
    <property type="molecule type" value="Genomic_DNA"/>
</dbReference>
<dbReference type="Gene3D" id="2.130.10.130">
    <property type="entry name" value="Integrin alpha, N-terminal"/>
    <property type="match status" value="4"/>
</dbReference>
<keyword evidence="3" id="KW-0812">Transmembrane</keyword>
<dbReference type="InterPro" id="IPR028994">
    <property type="entry name" value="Integrin_alpha_N"/>
</dbReference>
<dbReference type="Proteomes" id="UP000054408">
    <property type="component" value="Unassembled WGS sequence"/>
</dbReference>
<feature type="transmembrane region" description="Helical" evidence="3">
    <location>
        <begin position="767"/>
        <end position="792"/>
    </location>
</feature>
<proteinExistence type="predicted"/>
<dbReference type="AlphaFoldDB" id="A0A0L0DPD4"/>
<keyword evidence="1" id="KW-0732">Signal</keyword>
<dbReference type="PANTHER" id="PTHR44103:SF1">
    <property type="entry name" value="PROPROTEIN CONVERTASE P"/>
    <property type="match status" value="1"/>
</dbReference>
<evidence type="ECO:0000256" key="1">
    <source>
        <dbReference type="ARBA" id="ARBA00022729"/>
    </source>
</evidence>
<evidence type="ECO:0000313" key="4">
    <source>
        <dbReference type="EMBL" id="KNC54164.1"/>
    </source>
</evidence>
<feature type="compositionally biased region" description="Gly residues" evidence="2">
    <location>
        <begin position="800"/>
        <end position="814"/>
    </location>
</feature>
<protein>
    <submittedName>
        <fullName evidence="4">Fibronectin type III domain-containing protein</fullName>
    </submittedName>
</protein>
<dbReference type="GeneID" id="25568293"/>
<keyword evidence="5" id="KW-1185">Reference proteome</keyword>
<evidence type="ECO:0000313" key="5">
    <source>
        <dbReference type="Proteomes" id="UP000054408"/>
    </source>
</evidence>
<feature type="region of interest" description="Disordered" evidence="2">
    <location>
        <begin position="728"/>
        <end position="762"/>
    </location>
</feature>